<dbReference type="Gene3D" id="1.10.287.130">
    <property type="match status" value="1"/>
</dbReference>
<comment type="catalytic activity">
    <reaction evidence="1">
        <text>ATP + protein L-histidine = ADP + protein N-phospho-L-histidine.</text>
        <dbReference type="EC" id="2.7.13.3"/>
    </reaction>
</comment>
<reference evidence="9 10" key="1">
    <citation type="submission" date="2018-07" db="EMBL/GenBank/DDBJ databases">
        <title>Genomic Encyclopedia of Type Strains, Phase III (KMG-III): the genomes of soil and plant-associated and newly described type strains.</title>
        <authorList>
            <person name="Whitman W."/>
        </authorList>
    </citation>
    <scope>NUCLEOTIDE SEQUENCE [LARGE SCALE GENOMIC DNA]</scope>
    <source>
        <strain evidence="9 10">CECT 8488</strain>
    </source>
</reference>
<dbReference type="InterPro" id="IPR000014">
    <property type="entry name" value="PAS"/>
</dbReference>
<dbReference type="Pfam" id="PF00512">
    <property type="entry name" value="HisKA"/>
    <property type="match status" value="1"/>
</dbReference>
<dbReference type="Gene3D" id="3.30.450.20">
    <property type="entry name" value="PAS domain"/>
    <property type="match status" value="1"/>
</dbReference>
<evidence type="ECO:0000259" key="8">
    <source>
        <dbReference type="PROSITE" id="PS50113"/>
    </source>
</evidence>
<dbReference type="GO" id="GO:0000155">
    <property type="term" value="F:phosphorelay sensor kinase activity"/>
    <property type="evidence" value="ECO:0007669"/>
    <property type="project" value="InterPro"/>
</dbReference>
<dbReference type="GO" id="GO:0005886">
    <property type="term" value="C:plasma membrane"/>
    <property type="evidence" value="ECO:0007669"/>
    <property type="project" value="TreeGrafter"/>
</dbReference>
<dbReference type="SUPFAM" id="SSF47384">
    <property type="entry name" value="Homodimeric domain of signal transducing histidine kinase"/>
    <property type="match status" value="1"/>
</dbReference>
<dbReference type="InterPro" id="IPR036890">
    <property type="entry name" value="HATPase_C_sf"/>
</dbReference>
<keyword evidence="6" id="KW-0175">Coiled coil</keyword>
<dbReference type="PANTHER" id="PTHR43047:SF72">
    <property type="entry name" value="OSMOSENSING HISTIDINE PROTEIN KINASE SLN1"/>
    <property type="match status" value="1"/>
</dbReference>
<proteinExistence type="predicted"/>
<evidence type="ECO:0000259" key="7">
    <source>
        <dbReference type="PROSITE" id="PS50109"/>
    </source>
</evidence>
<evidence type="ECO:0000256" key="3">
    <source>
        <dbReference type="ARBA" id="ARBA00022553"/>
    </source>
</evidence>
<dbReference type="EC" id="2.7.13.3" evidence="2"/>
<dbReference type="PRINTS" id="PR00344">
    <property type="entry name" value="BCTRLSENSOR"/>
</dbReference>
<dbReference type="EMBL" id="QRDW01000018">
    <property type="protein sequence ID" value="RED43781.1"/>
    <property type="molecule type" value="Genomic_DNA"/>
</dbReference>
<keyword evidence="3" id="KW-0597">Phosphoprotein</keyword>
<name>A0A3D9H3K3_9PROT</name>
<evidence type="ECO:0000256" key="6">
    <source>
        <dbReference type="SAM" id="Coils"/>
    </source>
</evidence>
<comment type="caution">
    <text evidence="9">The sequence shown here is derived from an EMBL/GenBank/DDBJ whole genome shotgun (WGS) entry which is preliminary data.</text>
</comment>
<dbReference type="PROSITE" id="PS50109">
    <property type="entry name" value="HIS_KIN"/>
    <property type="match status" value="1"/>
</dbReference>
<dbReference type="CDD" id="cd00130">
    <property type="entry name" value="PAS"/>
    <property type="match status" value="1"/>
</dbReference>
<dbReference type="GO" id="GO:0009927">
    <property type="term" value="F:histidine phosphotransfer kinase activity"/>
    <property type="evidence" value="ECO:0007669"/>
    <property type="project" value="TreeGrafter"/>
</dbReference>
<feature type="domain" description="Histidine kinase" evidence="7">
    <location>
        <begin position="179"/>
        <end position="396"/>
    </location>
</feature>
<evidence type="ECO:0000313" key="10">
    <source>
        <dbReference type="Proteomes" id="UP000256845"/>
    </source>
</evidence>
<dbReference type="InterPro" id="IPR013656">
    <property type="entry name" value="PAS_4"/>
</dbReference>
<dbReference type="Proteomes" id="UP000256845">
    <property type="component" value="Unassembled WGS sequence"/>
</dbReference>
<dbReference type="SUPFAM" id="SSF55874">
    <property type="entry name" value="ATPase domain of HSP90 chaperone/DNA topoisomerase II/histidine kinase"/>
    <property type="match status" value="1"/>
</dbReference>
<keyword evidence="4" id="KW-0808">Transferase</keyword>
<dbReference type="Pfam" id="PF08448">
    <property type="entry name" value="PAS_4"/>
    <property type="match status" value="1"/>
</dbReference>
<dbReference type="InterPro" id="IPR004358">
    <property type="entry name" value="Sig_transdc_His_kin-like_C"/>
</dbReference>
<dbReference type="InterPro" id="IPR036097">
    <property type="entry name" value="HisK_dim/P_sf"/>
</dbReference>
<dbReference type="PANTHER" id="PTHR43047">
    <property type="entry name" value="TWO-COMPONENT HISTIDINE PROTEIN KINASE"/>
    <property type="match status" value="1"/>
</dbReference>
<dbReference type="Pfam" id="PF02518">
    <property type="entry name" value="HATPase_c"/>
    <property type="match status" value="1"/>
</dbReference>
<dbReference type="NCBIfam" id="TIGR00229">
    <property type="entry name" value="sensory_box"/>
    <property type="match status" value="1"/>
</dbReference>
<dbReference type="Gene3D" id="3.30.565.10">
    <property type="entry name" value="Histidine kinase-like ATPase, C-terminal domain"/>
    <property type="match status" value="1"/>
</dbReference>
<dbReference type="InterPro" id="IPR000700">
    <property type="entry name" value="PAS-assoc_C"/>
</dbReference>
<evidence type="ECO:0000313" key="9">
    <source>
        <dbReference type="EMBL" id="RED43781.1"/>
    </source>
</evidence>
<dbReference type="InterPro" id="IPR005467">
    <property type="entry name" value="His_kinase_dom"/>
</dbReference>
<dbReference type="InterPro" id="IPR003594">
    <property type="entry name" value="HATPase_dom"/>
</dbReference>
<organism evidence="9 10">
    <name type="scientific">Aestuariispira insulae</name>
    <dbReference type="NCBI Taxonomy" id="1461337"/>
    <lineage>
        <taxon>Bacteria</taxon>
        <taxon>Pseudomonadati</taxon>
        <taxon>Pseudomonadota</taxon>
        <taxon>Alphaproteobacteria</taxon>
        <taxon>Rhodospirillales</taxon>
        <taxon>Kiloniellaceae</taxon>
        <taxon>Aestuariispira</taxon>
    </lineage>
</organism>
<protein>
    <recommendedName>
        <fullName evidence="2">histidine kinase</fullName>
        <ecNumber evidence="2">2.7.13.3</ecNumber>
    </recommendedName>
</protein>
<dbReference type="CDD" id="cd00075">
    <property type="entry name" value="HATPase"/>
    <property type="match status" value="1"/>
</dbReference>
<dbReference type="SMART" id="SM00387">
    <property type="entry name" value="HATPase_c"/>
    <property type="match status" value="1"/>
</dbReference>
<dbReference type="InterPro" id="IPR035965">
    <property type="entry name" value="PAS-like_dom_sf"/>
</dbReference>
<keyword evidence="10" id="KW-1185">Reference proteome</keyword>
<dbReference type="AlphaFoldDB" id="A0A3D9H3K3"/>
<dbReference type="SUPFAM" id="SSF55785">
    <property type="entry name" value="PYP-like sensor domain (PAS domain)"/>
    <property type="match status" value="1"/>
</dbReference>
<evidence type="ECO:0000256" key="2">
    <source>
        <dbReference type="ARBA" id="ARBA00012438"/>
    </source>
</evidence>
<gene>
    <name evidence="9" type="ORF">DFP90_1184</name>
</gene>
<dbReference type="CDD" id="cd00082">
    <property type="entry name" value="HisKA"/>
    <property type="match status" value="1"/>
</dbReference>
<evidence type="ECO:0000256" key="4">
    <source>
        <dbReference type="ARBA" id="ARBA00022679"/>
    </source>
</evidence>
<dbReference type="PROSITE" id="PS50113">
    <property type="entry name" value="PAC"/>
    <property type="match status" value="1"/>
</dbReference>
<evidence type="ECO:0000256" key="5">
    <source>
        <dbReference type="ARBA" id="ARBA00022777"/>
    </source>
</evidence>
<dbReference type="RefSeq" id="WP_181905505.1">
    <property type="nucleotide sequence ID" value="NZ_QRDW01000018.1"/>
</dbReference>
<feature type="coiled-coil region" evidence="6">
    <location>
        <begin position="128"/>
        <end position="158"/>
    </location>
</feature>
<accession>A0A3D9H3K3</accession>
<dbReference type="SMART" id="SM00388">
    <property type="entry name" value="HisKA"/>
    <property type="match status" value="1"/>
</dbReference>
<sequence>MNIFENKGILTDSVVLNQAIIDTIREPLIIMDADLTVLHASRNFYEKFGVCPEETEGRPLSELGNGQWNIPSLQSLLSDILERDETIEAFEVEHSFPGIGRRIMLLNARKIHTADDQISSILLAVEDITERKEAEDALRKNRQELEQRSIKLAELVENTELLNQKLRYEIDVKNKFFSIIAHDLKSPFNSLLGMTQMMSQLAVNLSTEKLVEYAGDVNEAGKQVYQLLENLLEWSRLQMAGGELHPEITSLKEVVQDCIDIHEPAALDKDIKLENDAGKNTAYADPNMLGAVIRNLIANAVKFTPPGGMVHVSSKVVQAGIQVTVADNGIGMSADQKAKVFQLDQTTSTKGTAGEPGTGLGLPLCQSLIQRNGGRIWIESVQGQGTQVHFTLQAATATPPARA</sequence>
<evidence type="ECO:0000256" key="1">
    <source>
        <dbReference type="ARBA" id="ARBA00000085"/>
    </source>
</evidence>
<feature type="domain" description="PAC" evidence="8">
    <location>
        <begin position="85"/>
        <end position="140"/>
    </location>
</feature>
<keyword evidence="5" id="KW-0418">Kinase</keyword>
<dbReference type="InterPro" id="IPR003661">
    <property type="entry name" value="HisK_dim/P_dom"/>
</dbReference>